<accession>A0AAU9JX50</accession>
<dbReference type="GO" id="GO:0019205">
    <property type="term" value="F:nucleobase-containing compound kinase activity"/>
    <property type="evidence" value="ECO:0007669"/>
    <property type="project" value="InterPro"/>
</dbReference>
<dbReference type="GO" id="GO:0006221">
    <property type="term" value="P:pyrimidine nucleotide biosynthetic process"/>
    <property type="evidence" value="ECO:0007669"/>
    <property type="project" value="InterPro"/>
</dbReference>
<keyword evidence="2" id="KW-0547">Nucleotide-binding</keyword>
<dbReference type="Pfam" id="PF00406">
    <property type="entry name" value="ADK"/>
    <property type="match status" value="1"/>
</dbReference>
<dbReference type="GO" id="GO:0016776">
    <property type="term" value="F:phosphotransferase activity, phosphate group as acceptor"/>
    <property type="evidence" value="ECO:0007669"/>
    <property type="project" value="InterPro"/>
</dbReference>
<evidence type="ECO:0000256" key="4">
    <source>
        <dbReference type="ARBA" id="ARBA00022840"/>
    </source>
</evidence>
<evidence type="ECO:0000256" key="2">
    <source>
        <dbReference type="ARBA" id="ARBA00022741"/>
    </source>
</evidence>
<evidence type="ECO:0000256" key="1">
    <source>
        <dbReference type="ARBA" id="ARBA00022679"/>
    </source>
</evidence>
<sequence>MDGTAKLIFVLGGPGAGKGTQCLRIIADYPNFVHLSAGDLLRKERMSGSANGELIQKCIDEGSIVPAEITVALIRQAMREAGWTTKRFLVDGFPRNDDNYLTWFRLSPDVDVEYCLFLDCDPDKMVERIGMRGGTRSDDNPDVVKKRLVTYNEQTRPIIERFEVQGKLLRVDVNGTQDEAYQNTIRGLGLIS</sequence>
<dbReference type="InterPro" id="IPR027417">
    <property type="entry name" value="P-loop_NTPase"/>
</dbReference>
<dbReference type="GO" id="GO:0006207">
    <property type="term" value="P:'de novo' pyrimidine nucleobase biosynthetic process"/>
    <property type="evidence" value="ECO:0007669"/>
    <property type="project" value="InterPro"/>
</dbReference>
<protein>
    <submittedName>
        <fullName evidence="7">Uncharacterized protein</fullName>
    </submittedName>
</protein>
<evidence type="ECO:0000256" key="3">
    <source>
        <dbReference type="ARBA" id="ARBA00022777"/>
    </source>
</evidence>
<dbReference type="AlphaFoldDB" id="A0AAU9JX50"/>
<evidence type="ECO:0000256" key="6">
    <source>
        <dbReference type="RuleBase" id="RU003330"/>
    </source>
</evidence>
<dbReference type="InterPro" id="IPR000850">
    <property type="entry name" value="Adenylat/UMP-CMP_kin"/>
</dbReference>
<dbReference type="PRINTS" id="PR00094">
    <property type="entry name" value="ADENYLTKNASE"/>
</dbReference>
<name>A0AAU9JX50_9CILI</name>
<comment type="similarity">
    <text evidence="6">Belongs to the adenylate kinase family.</text>
</comment>
<proteinExistence type="inferred from homology"/>
<evidence type="ECO:0000313" key="8">
    <source>
        <dbReference type="Proteomes" id="UP001162131"/>
    </source>
</evidence>
<dbReference type="PANTHER" id="PTHR23359">
    <property type="entry name" value="NUCLEOTIDE KINASE"/>
    <property type="match status" value="1"/>
</dbReference>
<keyword evidence="3 6" id="KW-0418">Kinase</keyword>
<gene>
    <name evidence="7" type="ORF">BSTOLATCC_MIC44602</name>
</gene>
<keyword evidence="1 6" id="KW-0808">Transferase</keyword>
<organism evidence="7 8">
    <name type="scientific">Blepharisma stoltei</name>
    <dbReference type="NCBI Taxonomy" id="1481888"/>
    <lineage>
        <taxon>Eukaryota</taxon>
        <taxon>Sar</taxon>
        <taxon>Alveolata</taxon>
        <taxon>Ciliophora</taxon>
        <taxon>Postciliodesmatophora</taxon>
        <taxon>Heterotrichea</taxon>
        <taxon>Heterotrichida</taxon>
        <taxon>Blepharismidae</taxon>
        <taxon>Blepharisma</taxon>
    </lineage>
</organism>
<dbReference type="HAMAP" id="MF_00235">
    <property type="entry name" value="Adenylate_kinase_Adk"/>
    <property type="match status" value="1"/>
</dbReference>
<dbReference type="GO" id="GO:0005524">
    <property type="term" value="F:ATP binding"/>
    <property type="evidence" value="ECO:0007669"/>
    <property type="project" value="UniProtKB-KW"/>
</dbReference>
<reference evidence="7" key="1">
    <citation type="submission" date="2021-09" db="EMBL/GenBank/DDBJ databases">
        <authorList>
            <consortium name="AG Swart"/>
            <person name="Singh M."/>
            <person name="Singh A."/>
            <person name="Seah K."/>
            <person name="Emmerich C."/>
        </authorList>
    </citation>
    <scope>NUCLEOTIDE SEQUENCE</scope>
    <source>
        <strain evidence="7">ATCC30299</strain>
    </source>
</reference>
<evidence type="ECO:0000256" key="5">
    <source>
        <dbReference type="ARBA" id="ARBA00048116"/>
    </source>
</evidence>
<comment type="catalytic activity">
    <reaction evidence="5">
        <text>UMP + ATP = UDP + ADP</text>
        <dbReference type="Rhea" id="RHEA:24400"/>
        <dbReference type="ChEBI" id="CHEBI:30616"/>
        <dbReference type="ChEBI" id="CHEBI:57865"/>
        <dbReference type="ChEBI" id="CHEBI:58223"/>
        <dbReference type="ChEBI" id="CHEBI:456216"/>
        <dbReference type="EC" id="2.7.4.14"/>
    </reaction>
</comment>
<keyword evidence="4" id="KW-0067">ATP-binding</keyword>
<dbReference type="InterPro" id="IPR006266">
    <property type="entry name" value="UMP_CMP_kinase"/>
</dbReference>
<dbReference type="NCBIfam" id="TIGR01359">
    <property type="entry name" value="UMP_CMP_kin_fam"/>
    <property type="match status" value="1"/>
</dbReference>
<comment type="caution">
    <text evidence="7">The sequence shown here is derived from an EMBL/GenBank/DDBJ whole genome shotgun (WGS) entry which is preliminary data.</text>
</comment>
<dbReference type="EMBL" id="CAJZBQ010000044">
    <property type="protein sequence ID" value="CAG9327983.1"/>
    <property type="molecule type" value="Genomic_DNA"/>
</dbReference>
<keyword evidence="8" id="KW-1185">Reference proteome</keyword>
<evidence type="ECO:0000313" key="7">
    <source>
        <dbReference type="EMBL" id="CAG9327983.1"/>
    </source>
</evidence>
<dbReference type="Proteomes" id="UP001162131">
    <property type="component" value="Unassembled WGS sequence"/>
</dbReference>
<dbReference type="CDD" id="cd01428">
    <property type="entry name" value="ADK"/>
    <property type="match status" value="1"/>
</dbReference>
<dbReference type="SUPFAM" id="SSF52540">
    <property type="entry name" value="P-loop containing nucleoside triphosphate hydrolases"/>
    <property type="match status" value="1"/>
</dbReference>
<dbReference type="Gene3D" id="3.40.50.300">
    <property type="entry name" value="P-loop containing nucleotide triphosphate hydrolases"/>
    <property type="match status" value="1"/>
</dbReference>